<dbReference type="RefSeq" id="WP_005095474.1">
    <property type="nucleotide sequence ID" value="NZ_JALHBG010000002.1"/>
</dbReference>
<feature type="chain" id="PRO_5014130508" description="Lipoprotein" evidence="1">
    <location>
        <begin position="25"/>
        <end position="134"/>
    </location>
</feature>
<evidence type="ECO:0000313" key="2">
    <source>
        <dbReference type="EMBL" id="PJI32785.1"/>
    </source>
</evidence>
<gene>
    <name evidence="2" type="ORF">CU320_06660</name>
</gene>
<keyword evidence="1" id="KW-0732">Signal</keyword>
<accession>A0A2H9UM62</accession>
<dbReference type="PROSITE" id="PS51257">
    <property type="entry name" value="PROKAR_LIPOPROTEIN"/>
    <property type="match status" value="1"/>
</dbReference>
<dbReference type="Proteomes" id="UP000242351">
    <property type="component" value="Unassembled WGS sequence"/>
</dbReference>
<dbReference type="EMBL" id="PGOZ01000006">
    <property type="protein sequence ID" value="PJI32785.1"/>
    <property type="molecule type" value="Genomic_DNA"/>
</dbReference>
<evidence type="ECO:0000256" key="1">
    <source>
        <dbReference type="SAM" id="SignalP"/>
    </source>
</evidence>
<proteinExistence type="predicted"/>
<reference evidence="2 3" key="2">
    <citation type="submission" date="2017-12" db="EMBL/GenBank/DDBJ databases">
        <title>Revising the taxonomy of the Acinetobacter lwoffii group: the description of Acinetobacter pseudolwoffii sp. nov. and emended description of Acinetobacter lwoffii.</title>
        <authorList>
            <person name="Nemec A."/>
        </authorList>
    </citation>
    <scope>NUCLEOTIDE SEQUENCE [LARGE SCALE GENOMIC DNA]</scope>
    <source>
        <strain evidence="2 3">ANC 5347</strain>
    </source>
</reference>
<name>A0A2H9UM62_9GAMM</name>
<organism evidence="2 3">
    <name type="scientific">Acinetobacter pseudolwoffii</name>
    <dbReference type="NCBI Taxonomy" id="2053287"/>
    <lineage>
        <taxon>Bacteria</taxon>
        <taxon>Pseudomonadati</taxon>
        <taxon>Pseudomonadota</taxon>
        <taxon>Gammaproteobacteria</taxon>
        <taxon>Moraxellales</taxon>
        <taxon>Moraxellaceae</taxon>
        <taxon>Acinetobacter</taxon>
    </lineage>
</organism>
<sequence>MRFSYLQLSLGILASVLIAGCAHSPNMGQSDREAYLQQFIGQSSQLIDQTLDLKRLGYQQVSGPELSAQQLSYVVQRPVAIPLPVAQFPAAGGAVPIPVPVSPSGGYDVNLQCKITFLLKDNIATAVRTTGRTC</sequence>
<feature type="signal peptide" evidence="1">
    <location>
        <begin position="1"/>
        <end position="24"/>
    </location>
</feature>
<reference evidence="2 3" key="1">
    <citation type="submission" date="2017-11" db="EMBL/GenBank/DDBJ databases">
        <authorList>
            <person name="Han C.G."/>
        </authorList>
    </citation>
    <scope>NUCLEOTIDE SEQUENCE [LARGE SCALE GENOMIC DNA]</scope>
    <source>
        <strain evidence="2 3">ANC 5347</strain>
    </source>
</reference>
<evidence type="ECO:0000313" key="3">
    <source>
        <dbReference type="Proteomes" id="UP000242351"/>
    </source>
</evidence>
<comment type="caution">
    <text evidence="2">The sequence shown here is derived from an EMBL/GenBank/DDBJ whole genome shotgun (WGS) entry which is preliminary data.</text>
</comment>
<evidence type="ECO:0008006" key="4">
    <source>
        <dbReference type="Google" id="ProtNLM"/>
    </source>
</evidence>
<protein>
    <recommendedName>
        <fullName evidence="4">Lipoprotein</fullName>
    </recommendedName>
</protein>
<dbReference type="AlphaFoldDB" id="A0A2H9UM62"/>